<reference evidence="9 10" key="1">
    <citation type="submission" date="2016-07" db="EMBL/GenBank/DDBJ databases">
        <title>Pervasive Adenine N6-methylation of Active Genes in Fungi.</title>
        <authorList>
            <consortium name="DOE Joint Genome Institute"/>
            <person name="Mondo S.J."/>
            <person name="Dannebaum R.O."/>
            <person name="Kuo R.C."/>
            <person name="Labutti K."/>
            <person name="Haridas S."/>
            <person name="Kuo A."/>
            <person name="Salamov A."/>
            <person name="Ahrendt S.R."/>
            <person name="Lipzen A."/>
            <person name="Sullivan W."/>
            <person name="Andreopoulos W.B."/>
            <person name="Clum A."/>
            <person name="Lindquist E."/>
            <person name="Daum C."/>
            <person name="Ramamoorthy G.K."/>
            <person name="Gryganskyi A."/>
            <person name="Culley D."/>
            <person name="Magnuson J.K."/>
            <person name="James T.Y."/>
            <person name="O'Malley M.A."/>
            <person name="Stajich J.E."/>
            <person name="Spatafora J.W."/>
            <person name="Visel A."/>
            <person name="Grigoriev I.V."/>
        </authorList>
    </citation>
    <scope>NUCLEOTIDE SEQUENCE [LARGE SCALE GENOMIC DNA]</scope>
    <source>
        <strain evidence="9 10">12-1054</strain>
    </source>
</reference>
<dbReference type="Gene3D" id="1.20.1250.20">
    <property type="entry name" value="MFS general substrate transporter like domains"/>
    <property type="match status" value="2"/>
</dbReference>
<comment type="caution">
    <text evidence="9">The sequence shown here is derived from an EMBL/GenBank/DDBJ whole genome shotgun (WGS) entry which is preliminary data.</text>
</comment>
<evidence type="ECO:0000256" key="6">
    <source>
        <dbReference type="ARBA" id="ARBA00037968"/>
    </source>
</evidence>
<dbReference type="SUPFAM" id="SSF103473">
    <property type="entry name" value="MFS general substrate transporter"/>
    <property type="match status" value="1"/>
</dbReference>
<dbReference type="PANTHER" id="PTHR43791:SF1">
    <property type="entry name" value="ALLANTOATE PERMEASE"/>
    <property type="match status" value="1"/>
</dbReference>
<feature type="transmembrane region" description="Helical" evidence="7">
    <location>
        <begin position="287"/>
        <end position="316"/>
    </location>
</feature>
<evidence type="ECO:0000256" key="1">
    <source>
        <dbReference type="ARBA" id="ARBA00004141"/>
    </source>
</evidence>
<evidence type="ECO:0000256" key="5">
    <source>
        <dbReference type="ARBA" id="ARBA00023136"/>
    </source>
</evidence>
<feature type="transmembrane region" description="Helical" evidence="7">
    <location>
        <begin position="410"/>
        <end position="428"/>
    </location>
</feature>
<dbReference type="AlphaFoldDB" id="A0A1Y2FP09"/>
<dbReference type="GO" id="GO:0016020">
    <property type="term" value="C:membrane"/>
    <property type="evidence" value="ECO:0007669"/>
    <property type="project" value="UniProtKB-SubCell"/>
</dbReference>
<dbReference type="EMBL" id="MCFI01000004">
    <property type="protein sequence ID" value="ORY85703.1"/>
    <property type="molecule type" value="Genomic_DNA"/>
</dbReference>
<dbReference type="Pfam" id="PF07690">
    <property type="entry name" value="MFS_1"/>
    <property type="match status" value="1"/>
</dbReference>
<evidence type="ECO:0000256" key="4">
    <source>
        <dbReference type="ARBA" id="ARBA00022989"/>
    </source>
</evidence>
<feature type="transmembrane region" description="Helical" evidence="7">
    <location>
        <begin position="350"/>
        <end position="374"/>
    </location>
</feature>
<dbReference type="FunFam" id="1.20.1250.20:FF:000064">
    <property type="entry name" value="MFS allantoate transporter"/>
    <property type="match status" value="1"/>
</dbReference>
<dbReference type="PROSITE" id="PS50850">
    <property type="entry name" value="MFS"/>
    <property type="match status" value="1"/>
</dbReference>
<keyword evidence="2" id="KW-0813">Transport</keyword>
<evidence type="ECO:0000313" key="9">
    <source>
        <dbReference type="EMBL" id="ORY85703.1"/>
    </source>
</evidence>
<dbReference type="PANTHER" id="PTHR43791">
    <property type="entry name" value="PERMEASE-RELATED"/>
    <property type="match status" value="1"/>
</dbReference>
<dbReference type="RefSeq" id="XP_040727185.1">
    <property type="nucleotide sequence ID" value="XM_040868816.1"/>
</dbReference>
<evidence type="ECO:0000256" key="7">
    <source>
        <dbReference type="SAM" id="Phobius"/>
    </source>
</evidence>
<evidence type="ECO:0000313" key="10">
    <source>
        <dbReference type="Proteomes" id="UP000193685"/>
    </source>
</evidence>
<dbReference type="OMA" id="LRGWQVI"/>
<protein>
    <submittedName>
        <fullName evidence="9">Major facilitator superfamily domain-containing protein</fullName>
    </submittedName>
</protein>
<proteinExistence type="inferred from homology"/>
<name>A0A1Y2FP09_PROLT</name>
<feature type="transmembrane region" description="Helical" evidence="7">
    <location>
        <begin position="380"/>
        <end position="398"/>
    </location>
</feature>
<comment type="similarity">
    <text evidence="6">Belongs to the major facilitator superfamily. Allantoate permease family.</text>
</comment>
<dbReference type="Proteomes" id="UP000193685">
    <property type="component" value="Unassembled WGS sequence"/>
</dbReference>
<gene>
    <name evidence="9" type="ORF">BCR37DRAFT_377413</name>
</gene>
<sequence>MSAVAVDMAPVVQVGSASKQQLELGGADVQEGSVTTEYTKAEYKELLRKIDRTLMPIMCAVYAIQFVDKTSLSYASVMGLRTDTHLKGNQYSLLGTIFYIAYLVFEYPTNVAMQKLPLARYLAVNIVIWGVVLMTTAACKNWTGLMINRWFLGMFESTVTPGFVLITSQWYRKEEQALRIGVWFSFNGVAIMVGSGIAYGIASHVGLDPTAALKGWQILFVLFGGLTVLLGIAFFFLLPDNPMTARMLTAPERLMAVERLRSNQQAVENKNIKWYQVKEALRDVNTWLYILFSFAANVPNGFITNFGSILITSFGYTNRQALILGMPTGAVEVVGILGFAYMAHKTGQRLYTAALCILVSIVGLIIVACTNGVAGLCGYYLVWVYPCTTVIILSLISSNTAGYTKKTTTNALNLIAYCVGNAVGPNVFKPSDAPGYFPAKVVMVVCFFICFLVFLLIRFLNVRENARRDRLAAAAAESGEKEHFADNRDAAELDLTDRENLSFRYCL</sequence>
<keyword evidence="10" id="KW-1185">Reference proteome</keyword>
<dbReference type="InterPro" id="IPR011701">
    <property type="entry name" value="MFS"/>
</dbReference>
<feature type="domain" description="Major facilitator superfamily (MFS) profile" evidence="8">
    <location>
        <begin position="54"/>
        <end position="465"/>
    </location>
</feature>
<dbReference type="CDD" id="cd17327">
    <property type="entry name" value="MFS_FEN2_like"/>
    <property type="match status" value="1"/>
</dbReference>
<comment type="subcellular location">
    <subcellularLocation>
        <location evidence="1">Membrane</location>
        <topology evidence="1">Multi-pass membrane protein</topology>
    </subcellularLocation>
</comment>
<dbReference type="GO" id="GO:0022857">
    <property type="term" value="F:transmembrane transporter activity"/>
    <property type="evidence" value="ECO:0007669"/>
    <property type="project" value="InterPro"/>
</dbReference>
<dbReference type="GeneID" id="63785415"/>
<feature type="transmembrane region" description="Helical" evidence="7">
    <location>
        <begin position="216"/>
        <end position="238"/>
    </location>
</feature>
<organism evidence="9 10">
    <name type="scientific">Protomyces lactucae-debilis</name>
    <dbReference type="NCBI Taxonomy" id="2754530"/>
    <lineage>
        <taxon>Eukaryota</taxon>
        <taxon>Fungi</taxon>
        <taxon>Dikarya</taxon>
        <taxon>Ascomycota</taxon>
        <taxon>Taphrinomycotina</taxon>
        <taxon>Taphrinomycetes</taxon>
        <taxon>Taphrinales</taxon>
        <taxon>Protomycetaceae</taxon>
        <taxon>Protomyces</taxon>
    </lineage>
</organism>
<evidence type="ECO:0000259" key="8">
    <source>
        <dbReference type="PROSITE" id="PS50850"/>
    </source>
</evidence>
<feature type="transmembrane region" description="Helical" evidence="7">
    <location>
        <begin position="440"/>
        <end position="460"/>
    </location>
</feature>
<keyword evidence="5 7" id="KW-0472">Membrane</keyword>
<accession>A0A1Y2FP09</accession>
<feature type="transmembrane region" description="Helical" evidence="7">
    <location>
        <begin position="322"/>
        <end position="343"/>
    </location>
</feature>
<feature type="transmembrane region" description="Helical" evidence="7">
    <location>
        <begin position="117"/>
        <end position="138"/>
    </location>
</feature>
<feature type="transmembrane region" description="Helical" evidence="7">
    <location>
        <begin position="88"/>
        <end position="105"/>
    </location>
</feature>
<evidence type="ECO:0000256" key="2">
    <source>
        <dbReference type="ARBA" id="ARBA00022448"/>
    </source>
</evidence>
<keyword evidence="4 7" id="KW-1133">Transmembrane helix</keyword>
<dbReference type="OrthoDB" id="6730379at2759"/>
<dbReference type="STRING" id="56484.A0A1Y2FP09"/>
<keyword evidence="3 7" id="KW-0812">Transmembrane</keyword>
<feature type="transmembrane region" description="Helical" evidence="7">
    <location>
        <begin position="180"/>
        <end position="201"/>
    </location>
</feature>
<evidence type="ECO:0000256" key="3">
    <source>
        <dbReference type="ARBA" id="ARBA00022692"/>
    </source>
</evidence>
<dbReference type="InterPro" id="IPR036259">
    <property type="entry name" value="MFS_trans_sf"/>
</dbReference>
<dbReference type="InterPro" id="IPR020846">
    <property type="entry name" value="MFS_dom"/>
</dbReference>